<accession>A0AAD4VRE1</accession>
<sequence length="110" mass="11616">MSPSHPKYIVEMMLKKEADDEDSDMDASEVLRSSIVLNVTIVGLAVSSEGSKDLPWCVGLGSVSLDWYSGKHTGQVLSLGLGISQLSPSRVVGYDSMVGASRPVTIVGSC</sequence>
<keyword evidence="2" id="KW-1185">Reference proteome</keyword>
<dbReference type="EMBL" id="JAJFAZ020000005">
    <property type="protein sequence ID" value="KAI5329173.1"/>
    <property type="molecule type" value="Genomic_DNA"/>
</dbReference>
<gene>
    <name evidence="1" type="ORF">L3X38_028570</name>
</gene>
<reference evidence="1 2" key="1">
    <citation type="journal article" date="2022" name="G3 (Bethesda)">
        <title>Whole-genome sequence and methylome profiling of the almond [Prunus dulcis (Mill.) D.A. Webb] cultivar 'Nonpareil'.</title>
        <authorList>
            <person name="D'Amico-Willman K.M."/>
            <person name="Ouma W.Z."/>
            <person name="Meulia T."/>
            <person name="Sideli G.M."/>
            <person name="Gradziel T.M."/>
            <person name="Fresnedo-Ramirez J."/>
        </authorList>
    </citation>
    <scope>NUCLEOTIDE SEQUENCE [LARGE SCALE GENOMIC DNA]</scope>
    <source>
        <strain evidence="1">Clone GOH B32 T37-40</strain>
    </source>
</reference>
<evidence type="ECO:0000313" key="2">
    <source>
        <dbReference type="Proteomes" id="UP001054821"/>
    </source>
</evidence>
<evidence type="ECO:0000313" key="1">
    <source>
        <dbReference type="EMBL" id="KAI5329173.1"/>
    </source>
</evidence>
<proteinExistence type="predicted"/>
<name>A0AAD4VRE1_PRUDU</name>
<dbReference type="Proteomes" id="UP001054821">
    <property type="component" value="Chromosome 5"/>
</dbReference>
<comment type="caution">
    <text evidence="1">The sequence shown here is derived from an EMBL/GenBank/DDBJ whole genome shotgun (WGS) entry which is preliminary data.</text>
</comment>
<organism evidence="1 2">
    <name type="scientific">Prunus dulcis</name>
    <name type="common">Almond</name>
    <name type="synonym">Amygdalus dulcis</name>
    <dbReference type="NCBI Taxonomy" id="3755"/>
    <lineage>
        <taxon>Eukaryota</taxon>
        <taxon>Viridiplantae</taxon>
        <taxon>Streptophyta</taxon>
        <taxon>Embryophyta</taxon>
        <taxon>Tracheophyta</taxon>
        <taxon>Spermatophyta</taxon>
        <taxon>Magnoliopsida</taxon>
        <taxon>eudicotyledons</taxon>
        <taxon>Gunneridae</taxon>
        <taxon>Pentapetalae</taxon>
        <taxon>rosids</taxon>
        <taxon>fabids</taxon>
        <taxon>Rosales</taxon>
        <taxon>Rosaceae</taxon>
        <taxon>Amygdaloideae</taxon>
        <taxon>Amygdaleae</taxon>
        <taxon>Prunus</taxon>
    </lineage>
</organism>
<dbReference type="AlphaFoldDB" id="A0AAD4VRE1"/>
<protein>
    <submittedName>
        <fullName evidence="1">Uncharacterized protein</fullName>
    </submittedName>
</protein>